<dbReference type="SMART" id="SM00355">
    <property type="entry name" value="ZnF_C2H2"/>
    <property type="match status" value="2"/>
</dbReference>
<name>A0A7R9YBT7_9STRA</name>
<evidence type="ECO:0000256" key="4">
    <source>
        <dbReference type="ARBA" id="ARBA00022833"/>
    </source>
</evidence>
<dbReference type="SUPFAM" id="SSF57667">
    <property type="entry name" value="beta-beta-alpha zinc fingers"/>
    <property type="match status" value="2"/>
</dbReference>
<dbReference type="PROSITE" id="PS00028">
    <property type="entry name" value="ZINC_FINGER_C2H2_1"/>
    <property type="match status" value="2"/>
</dbReference>
<evidence type="ECO:0000256" key="5">
    <source>
        <dbReference type="PROSITE-ProRule" id="PRU00042"/>
    </source>
</evidence>
<dbReference type="GO" id="GO:0000981">
    <property type="term" value="F:DNA-binding transcription factor activity, RNA polymerase II-specific"/>
    <property type="evidence" value="ECO:0007669"/>
    <property type="project" value="TreeGrafter"/>
</dbReference>
<organism evidence="8">
    <name type="scientific">Pinguiococcus pyrenoidosus</name>
    <dbReference type="NCBI Taxonomy" id="172671"/>
    <lineage>
        <taxon>Eukaryota</taxon>
        <taxon>Sar</taxon>
        <taxon>Stramenopiles</taxon>
        <taxon>Ochrophyta</taxon>
        <taxon>Pinguiophyceae</taxon>
        <taxon>Pinguiochrysidales</taxon>
        <taxon>Pinguiochrysidaceae</taxon>
        <taxon>Pinguiococcus</taxon>
    </lineage>
</organism>
<feature type="region of interest" description="Disordered" evidence="6">
    <location>
        <begin position="1"/>
        <end position="73"/>
    </location>
</feature>
<dbReference type="EMBL" id="HBEA01007905">
    <property type="protein sequence ID" value="CAD8256585.1"/>
    <property type="molecule type" value="Transcribed_RNA"/>
</dbReference>
<dbReference type="PROSITE" id="PS50157">
    <property type="entry name" value="ZINC_FINGER_C2H2_2"/>
    <property type="match status" value="2"/>
</dbReference>
<dbReference type="FunFam" id="3.30.160.60:FF:000125">
    <property type="entry name" value="Putative zinc finger protein 143"/>
    <property type="match status" value="1"/>
</dbReference>
<keyword evidence="3 5" id="KW-0863">Zinc-finger</keyword>
<accession>A0A7R9YBT7</accession>
<evidence type="ECO:0000256" key="6">
    <source>
        <dbReference type="SAM" id="MobiDB-lite"/>
    </source>
</evidence>
<protein>
    <recommendedName>
        <fullName evidence="7">C2H2-type domain-containing protein</fullName>
    </recommendedName>
</protein>
<dbReference type="AlphaFoldDB" id="A0A7R9YBT7"/>
<dbReference type="InterPro" id="IPR036236">
    <property type="entry name" value="Znf_C2H2_sf"/>
</dbReference>
<dbReference type="Pfam" id="PF00096">
    <property type="entry name" value="zf-C2H2"/>
    <property type="match status" value="2"/>
</dbReference>
<dbReference type="PANTHER" id="PTHR19818">
    <property type="entry name" value="ZINC FINGER PROTEIN ZIC AND GLI"/>
    <property type="match status" value="1"/>
</dbReference>
<feature type="compositionally biased region" description="Basic and acidic residues" evidence="6">
    <location>
        <begin position="1"/>
        <end position="23"/>
    </location>
</feature>
<dbReference type="GO" id="GO:0000978">
    <property type="term" value="F:RNA polymerase II cis-regulatory region sequence-specific DNA binding"/>
    <property type="evidence" value="ECO:0007669"/>
    <property type="project" value="TreeGrafter"/>
</dbReference>
<feature type="region of interest" description="Disordered" evidence="6">
    <location>
        <begin position="166"/>
        <end position="189"/>
    </location>
</feature>
<proteinExistence type="predicted"/>
<evidence type="ECO:0000256" key="1">
    <source>
        <dbReference type="ARBA" id="ARBA00022723"/>
    </source>
</evidence>
<evidence type="ECO:0000256" key="3">
    <source>
        <dbReference type="ARBA" id="ARBA00022771"/>
    </source>
</evidence>
<keyword evidence="1" id="KW-0479">Metal-binding</keyword>
<dbReference type="InterPro" id="IPR013087">
    <property type="entry name" value="Znf_C2H2_type"/>
</dbReference>
<dbReference type="GO" id="GO:0008270">
    <property type="term" value="F:zinc ion binding"/>
    <property type="evidence" value="ECO:0007669"/>
    <property type="project" value="UniProtKB-KW"/>
</dbReference>
<gene>
    <name evidence="8" type="ORF">PPYR1160_LOCUS6077</name>
</gene>
<evidence type="ECO:0000313" key="8">
    <source>
        <dbReference type="EMBL" id="CAD8256585.1"/>
    </source>
</evidence>
<sequence>MSDAEDAMRALRDVAADLGHPDDLSGYPELSDELPHEPRTARRVKHEPQVPPPVTAPRKSDRKKAGTKRPRKAEVSAFPCKKCDKVFDKLGRLMRHMETHKTKADRRKYVCSVPGCGKSYLRLDHLKRHQITHKGVKPFVCPGGKAFFYHYHLLRHQRSGCCKAKRRKVDNEARPPLQPDRQLQERTEPRQSIEPLHHNSVVAVPHAPVAAPAAPAPSSGTPSERASLQYADVHDDVGDFLDAPMKDGVSFLYESLLESHRISHN</sequence>
<dbReference type="GO" id="GO:0005634">
    <property type="term" value="C:nucleus"/>
    <property type="evidence" value="ECO:0007669"/>
    <property type="project" value="UniProtKB-ARBA"/>
</dbReference>
<feature type="domain" description="C2H2-type" evidence="7">
    <location>
        <begin position="78"/>
        <end position="105"/>
    </location>
</feature>
<dbReference type="Gene3D" id="3.30.160.60">
    <property type="entry name" value="Classic Zinc Finger"/>
    <property type="match status" value="2"/>
</dbReference>
<evidence type="ECO:0000259" key="7">
    <source>
        <dbReference type="PROSITE" id="PS50157"/>
    </source>
</evidence>
<dbReference type="PANTHER" id="PTHR19818:SF139">
    <property type="entry name" value="PAIR-RULE PROTEIN ODD-PAIRED"/>
    <property type="match status" value="1"/>
</dbReference>
<keyword evidence="4" id="KW-0862">Zinc</keyword>
<dbReference type="InterPro" id="IPR050329">
    <property type="entry name" value="GLI_C2H2-zinc-finger"/>
</dbReference>
<keyword evidence="2" id="KW-0677">Repeat</keyword>
<reference evidence="8" key="1">
    <citation type="submission" date="2021-01" db="EMBL/GenBank/DDBJ databases">
        <authorList>
            <person name="Corre E."/>
            <person name="Pelletier E."/>
            <person name="Niang G."/>
            <person name="Scheremetjew M."/>
            <person name="Finn R."/>
            <person name="Kale V."/>
            <person name="Holt S."/>
            <person name="Cochrane G."/>
            <person name="Meng A."/>
            <person name="Brown T."/>
            <person name="Cohen L."/>
        </authorList>
    </citation>
    <scope>NUCLEOTIDE SEQUENCE</scope>
    <source>
        <strain evidence="8">CCMP2078</strain>
    </source>
</reference>
<evidence type="ECO:0000256" key="2">
    <source>
        <dbReference type="ARBA" id="ARBA00022737"/>
    </source>
</evidence>
<feature type="compositionally biased region" description="Basic residues" evidence="6">
    <location>
        <begin position="60"/>
        <end position="71"/>
    </location>
</feature>
<feature type="domain" description="C2H2-type" evidence="7">
    <location>
        <begin position="109"/>
        <end position="138"/>
    </location>
</feature>
<dbReference type="GO" id="GO:0045944">
    <property type="term" value="P:positive regulation of transcription by RNA polymerase II"/>
    <property type="evidence" value="ECO:0007669"/>
    <property type="project" value="UniProtKB-ARBA"/>
</dbReference>